<keyword evidence="2" id="KW-1185">Reference proteome</keyword>
<dbReference type="RefSeq" id="WP_271903227.1">
    <property type="nucleotide sequence ID" value="NZ_JAQLTV010000002.1"/>
</dbReference>
<comment type="caution">
    <text evidence="1">The sequence shown here is derived from an EMBL/GenBank/DDBJ whole genome shotgun (WGS) entry which is preliminary data.</text>
</comment>
<evidence type="ECO:0008006" key="3">
    <source>
        <dbReference type="Google" id="ProtNLM"/>
    </source>
</evidence>
<sequence length="175" mass="17594">MANRRKFLAGIGALATGSAAAVGTGAFTSVTADRSVNVEVAGDSSALLALQDGGGPNSNDYVDTSGNTVSFDFTGTDNSGSGLNTDATTVINDLLTVVNQGTQPVDFHLTFSGNISNGTQYFTFSTDEQGGRTGLNGSGNSISIPAGQSITLDLEVNAPDFTTSGGGTITFHANA</sequence>
<evidence type="ECO:0000313" key="1">
    <source>
        <dbReference type="EMBL" id="MDB2294348.1"/>
    </source>
</evidence>
<dbReference type="PROSITE" id="PS51318">
    <property type="entry name" value="TAT"/>
    <property type="match status" value="1"/>
</dbReference>
<dbReference type="Proteomes" id="UP001210528">
    <property type="component" value="Unassembled WGS sequence"/>
</dbReference>
<reference evidence="1 2" key="1">
    <citation type="submission" date="2023-01" db="EMBL/GenBank/DDBJ databases">
        <title>Halorubrum ezzemoulense from Santa Pola, Spain.</title>
        <authorList>
            <person name="Feng Y."/>
            <person name="Louyakis A.S."/>
            <person name="Gogarten J.P."/>
        </authorList>
    </citation>
    <scope>NUCLEOTIDE SEQUENCE [LARGE SCALE GENOMIC DNA]</scope>
    <source>
        <strain evidence="1 2">AMM015</strain>
    </source>
</reference>
<organism evidence="1 2">
    <name type="scientific">Halorubrum ezzemoulense</name>
    <name type="common">Halorubrum chaoviator</name>
    <dbReference type="NCBI Taxonomy" id="337243"/>
    <lineage>
        <taxon>Archaea</taxon>
        <taxon>Methanobacteriati</taxon>
        <taxon>Methanobacteriota</taxon>
        <taxon>Stenosarchaea group</taxon>
        <taxon>Halobacteria</taxon>
        <taxon>Halobacteriales</taxon>
        <taxon>Haloferacaceae</taxon>
        <taxon>Halorubrum</taxon>
    </lineage>
</organism>
<proteinExistence type="predicted"/>
<protein>
    <recommendedName>
        <fullName evidence="3">DUF1102 domain-containing protein</fullName>
    </recommendedName>
</protein>
<accession>A0ABT4Z996</accession>
<dbReference type="InterPro" id="IPR006311">
    <property type="entry name" value="TAT_signal"/>
</dbReference>
<dbReference type="EMBL" id="JAQLUK010000091">
    <property type="protein sequence ID" value="MDB2294348.1"/>
    <property type="molecule type" value="Genomic_DNA"/>
</dbReference>
<gene>
    <name evidence="1" type="ORF">PM085_19240</name>
</gene>
<name>A0ABT4Z996_HALEZ</name>
<evidence type="ECO:0000313" key="2">
    <source>
        <dbReference type="Proteomes" id="UP001210528"/>
    </source>
</evidence>